<name>A0A486SMI7_KLEPN</name>
<dbReference type="RefSeq" id="WP_040216481.1">
    <property type="nucleotide sequence ID" value="NZ_CAAGZC010000031.1"/>
</dbReference>
<proteinExistence type="predicted"/>
<dbReference type="AlphaFoldDB" id="A0A486SMI7"/>
<evidence type="ECO:0000313" key="1">
    <source>
        <dbReference type="EMBL" id="VGM15355.1"/>
    </source>
</evidence>
<dbReference type="EMBL" id="CAAHCV010000040">
    <property type="protein sequence ID" value="VGM15355.1"/>
    <property type="molecule type" value="Genomic_DNA"/>
</dbReference>
<reference evidence="1" key="1">
    <citation type="submission" date="2019-03" db="EMBL/GenBank/DDBJ databases">
        <authorList>
            <consortium name="Pathogen Informatics"/>
        </authorList>
    </citation>
    <scope>NUCLEOTIDE SEQUENCE</scope>
    <source>
        <strain evidence="1">5012STDY7626450</strain>
    </source>
</reference>
<sequence length="483" mass="52895">MKIIDRHDAVSDQIIGSAVNALNQTRMQDEIFELERQARAFENAGEQMLKVRDFIASPNTILGSTGTKHGEIAEQVEVGVRNARQALEERLQDESAFRATFDGVGRTAPADYLIDGVKVQSKFINGINNNLAHVLKHMEDYPDFTQDKAFYHIPKDTWQTIQDVIDGKPVEGMNERSLQAIREKVAEIENATGRSFADVVRPGDSNYKDVQWGKIDETLDKHDQELAEKNEVKKAEIVEEHQPSLNEAMRATAMGAAFGATFALGTGIYRKYQDGKNIFRGEFDTEDWQDVGLDTLKGAAIGGVSAGAIYTLTNYASMGAPFASALVTATKGVGSLTMSYQRGEIDLDKFTDLGLIVCAESAIVGAMTIAGQTLIPVPVLGALIGSISGKFLVTVAKNLDGKTSQALQAKMDDFNRRLNDIEQRALKRILSEFEALGELTTAAFNVENNRQLLEASITLAQAYGVDKNKIIKNADDLDAFMMA</sequence>
<gene>
    <name evidence="1" type="ORF">SAMEA4873652_05413</name>
</gene>
<protein>
    <submittedName>
        <fullName evidence="1">Uncharacterized protein</fullName>
    </submittedName>
</protein>
<organism evidence="1">
    <name type="scientific">Klebsiella pneumoniae</name>
    <dbReference type="NCBI Taxonomy" id="573"/>
    <lineage>
        <taxon>Bacteria</taxon>
        <taxon>Pseudomonadati</taxon>
        <taxon>Pseudomonadota</taxon>
        <taxon>Gammaproteobacteria</taxon>
        <taxon>Enterobacterales</taxon>
        <taxon>Enterobacteriaceae</taxon>
        <taxon>Klebsiella/Raoultella group</taxon>
        <taxon>Klebsiella</taxon>
        <taxon>Klebsiella pneumoniae complex</taxon>
    </lineage>
</organism>
<accession>A0A486SMI7</accession>